<gene>
    <name evidence="13" type="ORF">P5673_010198</name>
</gene>
<dbReference type="EMBL" id="JARQWQ010000018">
    <property type="protein sequence ID" value="KAK2565899.1"/>
    <property type="molecule type" value="Genomic_DNA"/>
</dbReference>
<feature type="compositionally biased region" description="Basic residues" evidence="11">
    <location>
        <begin position="150"/>
        <end position="160"/>
    </location>
</feature>
<dbReference type="AlphaFoldDB" id="A0AAD9QR90"/>
<evidence type="ECO:0000256" key="8">
    <source>
        <dbReference type="ARBA" id="ARBA00023136"/>
    </source>
</evidence>
<comment type="function">
    <text evidence="10">Component of the transition zone in primary cilia. Required for ciliogenesis.</text>
</comment>
<accession>A0AAD9QR90</accession>
<dbReference type="GO" id="GO:0035869">
    <property type="term" value="C:ciliary transition zone"/>
    <property type="evidence" value="ECO:0007669"/>
    <property type="project" value="TreeGrafter"/>
</dbReference>
<dbReference type="InterPro" id="IPR029409">
    <property type="entry name" value="TMEM237"/>
</dbReference>
<evidence type="ECO:0000256" key="6">
    <source>
        <dbReference type="ARBA" id="ARBA00022989"/>
    </source>
</evidence>
<feature type="transmembrane region" description="Helical" evidence="12">
    <location>
        <begin position="255"/>
        <end position="273"/>
    </location>
</feature>
<evidence type="ECO:0000256" key="4">
    <source>
        <dbReference type="ARBA" id="ARBA00022692"/>
    </source>
</evidence>
<keyword evidence="6 12" id="KW-1133">Transmembrane helix</keyword>
<feature type="compositionally biased region" description="Basic residues" evidence="11">
    <location>
        <begin position="113"/>
        <end position="128"/>
    </location>
</feature>
<comment type="subcellular location">
    <subcellularLocation>
        <location evidence="1">Cell projection</location>
        <location evidence="1">Cilium</location>
    </subcellularLocation>
    <subcellularLocation>
        <location evidence="2">Membrane</location>
        <topology evidence="2">Multi-pass membrane protein</topology>
    </subcellularLocation>
</comment>
<evidence type="ECO:0008006" key="15">
    <source>
        <dbReference type="Google" id="ProtNLM"/>
    </source>
</evidence>
<evidence type="ECO:0000256" key="3">
    <source>
        <dbReference type="ARBA" id="ARBA00008783"/>
    </source>
</evidence>
<dbReference type="GO" id="GO:0060271">
    <property type="term" value="P:cilium assembly"/>
    <property type="evidence" value="ECO:0007669"/>
    <property type="project" value="TreeGrafter"/>
</dbReference>
<keyword evidence="5" id="KW-0970">Cilium biogenesis/degradation</keyword>
<evidence type="ECO:0000256" key="2">
    <source>
        <dbReference type="ARBA" id="ARBA00004141"/>
    </source>
</evidence>
<feature type="compositionally biased region" description="Polar residues" evidence="11">
    <location>
        <begin position="55"/>
        <end position="75"/>
    </location>
</feature>
<keyword evidence="9" id="KW-0966">Cell projection</keyword>
<feature type="compositionally biased region" description="Basic residues" evidence="11">
    <location>
        <begin position="188"/>
        <end position="199"/>
    </location>
</feature>
<protein>
    <recommendedName>
        <fullName evidence="15">Transmembrane protein</fullName>
    </recommendedName>
</protein>
<evidence type="ECO:0000256" key="5">
    <source>
        <dbReference type="ARBA" id="ARBA00022794"/>
    </source>
</evidence>
<dbReference type="PANTHER" id="PTHR28388:SF1">
    <property type="entry name" value="TRANSMEMBRANE PROTEIN 237"/>
    <property type="match status" value="1"/>
</dbReference>
<evidence type="ECO:0000313" key="13">
    <source>
        <dbReference type="EMBL" id="KAK2565899.1"/>
    </source>
</evidence>
<keyword evidence="8 12" id="KW-0472">Membrane</keyword>
<dbReference type="Pfam" id="PF15383">
    <property type="entry name" value="TMEM237"/>
    <property type="match status" value="1"/>
</dbReference>
<comment type="caution">
    <text evidence="13">The sequence shown here is derived from an EMBL/GenBank/DDBJ whole genome shotgun (WGS) entry which is preliminary data.</text>
</comment>
<feature type="transmembrane region" description="Helical" evidence="12">
    <location>
        <begin position="293"/>
        <end position="309"/>
    </location>
</feature>
<dbReference type="PANTHER" id="PTHR28388">
    <property type="entry name" value="TRANSMEMBRANE PROTEIN 237"/>
    <property type="match status" value="1"/>
</dbReference>
<name>A0AAD9QR90_ACRCE</name>
<evidence type="ECO:0000256" key="12">
    <source>
        <dbReference type="SAM" id="Phobius"/>
    </source>
</evidence>
<evidence type="ECO:0000256" key="7">
    <source>
        <dbReference type="ARBA" id="ARBA00023069"/>
    </source>
</evidence>
<feature type="compositionally biased region" description="Acidic residues" evidence="11">
    <location>
        <begin position="206"/>
        <end position="217"/>
    </location>
</feature>
<feature type="region of interest" description="Disordered" evidence="11">
    <location>
        <begin position="1"/>
        <end position="223"/>
    </location>
</feature>
<dbReference type="GO" id="GO:0016020">
    <property type="term" value="C:membrane"/>
    <property type="evidence" value="ECO:0007669"/>
    <property type="project" value="UniProtKB-SubCell"/>
</dbReference>
<evidence type="ECO:0000313" key="14">
    <source>
        <dbReference type="Proteomes" id="UP001249851"/>
    </source>
</evidence>
<comment type="similarity">
    <text evidence="3">Belongs to the TMEM237 family.</text>
</comment>
<keyword evidence="7" id="KW-0969">Cilium</keyword>
<reference evidence="13" key="2">
    <citation type="journal article" date="2023" name="Science">
        <title>Genomic signatures of disease resistance in endangered staghorn corals.</title>
        <authorList>
            <person name="Vollmer S.V."/>
            <person name="Selwyn J.D."/>
            <person name="Despard B.A."/>
            <person name="Roesel C.L."/>
        </authorList>
    </citation>
    <scope>NUCLEOTIDE SEQUENCE</scope>
    <source>
        <strain evidence="13">K2</strain>
    </source>
</reference>
<evidence type="ECO:0000256" key="11">
    <source>
        <dbReference type="SAM" id="MobiDB-lite"/>
    </source>
</evidence>
<sequence>MAEVARDTNAQRQRRRKKRISRETEDYANENLESPSSLPERVPLQEVVEGEKSGVQRSASNNSGDQEGSSGVHQSTVERRSRPRRPRRRSRLENGDVMYDEEMESKTLDLSERRRHKRPSSGVRHTRRSASAEMIDRDDEMGGFENTSPTRRRQRRRKAHSSKDIVNGGEYSPDLEGYDGPRDPNMARQKRQKTKKSQRQHMGTSAEEDNYNADVDGEDGHGFTRERKTRLTQMEEDRKQPQAVSSSRQMTTAEFAVVCCLALCQVIFVYSLSNNGPGDSNLLENYHKLAQPIHSLYYMLFAICTVSVFDRYDMANPRSGFFHGLLTRPSRILSISGKRDYVICFLVIFLILLAPFKRCWEQSCTEQLLWSFRPEYDSYKCKFSHVVHYSGVSVAG</sequence>
<keyword evidence="4 12" id="KW-0812">Transmembrane</keyword>
<reference evidence="13" key="1">
    <citation type="journal article" date="2023" name="G3 (Bethesda)">
        <title>Whole genome assembly and annotation of the endangered Caribbean coral Acropora cervicornis.</title>
        <authorList>
            <person name="Selwyn J.D."/>
            <person name="Vollmer S.V."/>
        </authorList>
    </citation>
    <scope>NUCLEOTIDE SEQUENCE</scope>
    <source>
        <strain evidence="13">K2</strain>
    </source>
</reference>
<evidence type="ECO:0000256" key="9">
    <source>
        <dbReference type="ARBA" id="ARBA00023273"/>
    </source>
</evidence>
<dbReference type="Proteomes" id="UP001249851">
    <property type="component" value="Unassembled WGS sequence"/>
</dbReference>
<evidence type="ECO:0000256" key="1">
    <source>
        <dbReference type="ARBA" id="ARBA00004138"/>
    </source>
</evidence>
<proteinExistence type="inferred from homology"/>
<evidence type="ECO:0000256" key="10">
    <source>
        <dbReference type="ARBA" id="ARBA00025631"/>
    </source>
</evidence>
<keyword evidence="14" id="KW-1185">Reference proteome</keyword>
<feature type="compositionally biased region" description="Basic residues" evidence="11">
    <location>
        <begin position="81"/>
        <end position="90"/>
    </location>
</feature>
<organism evidence="13 14">
    <name type="scientific">Acropora cervicornis</name>
    <name type="common">Staghorn coral</name>
    <dbReference type="NCBI Taxonomy" id="6130"/>
    <lineage>
        <taxon>Eukaryota</taxon>
        <taxon>Metazoa</taxon>
        <taxon>Cnidaria</taxon>
        <taxon>Anthozoa</taxon>
        <taxon>Hexacorallia</taxon>
        <taxon>Scleractinia</taxon>
        <taxon>Astrocoeniina</taxon>
        <taxon>Acroporidae</taxon>
        <taxon>Acropora</taxon>
    </lineage>
</organism>